<comment type="caution">
    <text evidence="1">The sequence shown here is derived from an EMBL/GenBank/DDBJ whole genome shotgun (WGS) entry which is preliminary data.</text>
</comment>
<proteinExistence type="predicted"/>
<name>A0ABN8RPF1_9CNID</name>
<dbReference type="Proteomes" id="UP001159405">
    <property type="component" value="Unassembled WGS sequence"/>
</dbReference>
<dbReference type="EMBL" id="CALNXK010000294">
    <property type="protein sequence ID" value="CAH3181356.1"/>
    <property type="molecule type" value="Genomic_DNA"/>
</dbReference>
<evidence type="ECO:0000313" key="1">
    <source>
        <dbReference type="EMBL" id="CAH3181356.1"/>
    </source>
</evidence>
<organism evidence="1 2">
    <name type="scientific">Porites lobata</name>
    <dbReference type="NCBI Taxonomy" id="104759"/>
    <lineage>
        <taxon>Eukaryota</taxon>
        <taxon>Metazoa</taxon>
        <taxon>Cnidaria</taxon>
        <taxon>Anthozoa</taxon>
        <taxon>Hexacorallia</taxon>
        <taxon>Scleractinia</taxon>
        <taxon>Fungiina</taxon>
        <taxon>Poritidae</taxon>
        <taxon>Porites</taxon>
    </lineage>
</organism>
<evidence type="ECO:0000313" key="2">
    <source>
        <dbReference type="Proteomes" id="UP001159405"/>
    </source>
</evidence>
<protein>
    <submittedName>
        <fullName evidence="1">Uncharacterized protein</fullName>
    </submittedName>
</protein>
<gene>
    <name evidence="1" type="ORF">PLOB_00024561</name>
</gene>
<sequence length="79" mass="9139">MSLAPKIDEVKCVISDVNPDLAFFTWLRDSISENHLHIPWYNFTARNRTTDHHGGVGFYIKTTSSSSLWTIYKILILKQ</sequence>
<keyword evidence="2" id="KW-1185">Reference proteome</keyword>
<accession>A0ABN8RPF1</accession>
<reference evidence="1 2" key="1">
    <citation type="submission" date="2022-05" db="EMBL/GenBank/DDBJ databases">
        <authorList>
            <consortium name="Genoscope - CEA"/>
            <person name="William W."/>
        </authorList>
    </citation>
    <scope>NUCLEOTIDE SEQUENCE [LARGE SCALE GENOMIC DNA]</scope>
</reference>